<comment type="subcellular location">
    <subcellularLocation>
        <location evidence="1">Membrane</location>
        <topology evidence="1">Multi-pass membrane protein</topology>
    </subcellularLocation>
</comment>
<evidence type="ECO:0000256" key="4">
    <source>
        <dbReference type="ARBA" id="ARBA00023136"/>
    </source>
</evidence>
<dbReference type="GO" id="GO:0045039">
    <property type="term" value="P:protein insertion into mitochondrial inner membrane"/>
    <property type="evidence" value="ECO:0007669"/>
    <property type="project" value="InterPro"/>
</dbReference>
<accession>A0A835HYI1</accession>
<evidence type="ECO:0000256" key="2">
    <source>
        <dbReference type="ARBA" id="ARBA00022692"/>
    </source>
</evidence>
<dbReference type="PANTHER" id="PTHR14110:SF5">
    <property type="entry name" value="OUTER ENVELOPE PORE PROTEIN 16-4, CHLOROPLASTIC"/>
    <property type="match status" value="1"/>
</dbReference>
<sequence>MEVERDNMYEVPCISIAADSTLRIAAAGTIWGLTSGPYNARKLGLTGLSKASYVVKSAGSSGLQCGIFAGIYSTTHCGIQKYRGKKDMLNASISGAVTGAVFAARSRSWIKVFGMAALVASITTAAEFSTAT</sequence>
<dbReference type="GO" id="GO:0030943">
    <property type="term" value="F:mitochondrion targeting sequence binding"/>
    <property type="evidence" value="ECO:0007669"/>
    <property type="project" value="TreeGrafter"/>
</dbReference>
<keyword evidence="6" id="KW-1185">Reference proteome</keyword>
<protein>
    <submittedName>
        <fullName evidence="5">Uncharacterized protein</fullName>
    </submittedName>
</protein>
<dbReference type="EMBL" id="JADFTS010000005">
    <property type="protein sequence ID" value="KAF9606492.1"/>
    <property type="molecule type" value="Genomic_DNA"/>
</dbReference>
<evidence type="ECO:0000256" key="3">
    <source>
        <dbReference type="ARBA" id="ARBA00022989"/>
    </source>
</evidence>
<reference evidence="5 6" key="1">
    <citation type="submission" date="2020-10" db="EMBL/GenBank/DDBJ databases">
        <title>The Coptis chinensis genome and diversification of protoberbering-type alkaloids.</title>
        <authorList>
            <person name="Wang B."/>
            <person name="Shu S."/>
            <person name="Song C."/>
            <person name="Liu Y."/>
        </authorList>
    </citation>
    <scope>NUCLEOTIDE SEQUENCE [LARGE SCALE GENOMIC DNA]</scope>
    <source>
        <strain evidence="5">HL-2020</strain>
        <tissue evidence="5">Leaf</tissue>
    </source>
</reference>
<dbReference type="OrthoDB" id="1865977at2759"/>
<keyword evidence="4" id="KW-0472">Membrane</keyword>
<organism evidence="5 6">
    <name type="scientific">Coptis chinensis</name>
    <dbReference type="NCBI Taxonomy" id="261450"/>
    <lineage>
        <taxon>Eukaryota</taxon>
        <taxon>Viridiplantae</taxon>
        <taxon>Streptophyta</taxon>
        <taxon>Embryophyta</taxon>
        <taxon>Tracheophyta</taxon>
        <taxon>Spermatophyta</taxon>
        <taxon>Magnoliopsida</taxon>
        <taxon>Ranunculales</taxon>
        <taxon>Ranunculaceae</taxon>
        <taxon>Coptidoideae</taxon>
        <taxon>Coptis</taxon>
    </lineage>
</organism>
<dbReference type="AlphaFoldDB" id="A0A835HYI1"/>
<dbReference type="PANTHER" id="PTHR14110">
    <property type="entry name" value="MITOCHONDRIAL IMPORT INNER MEMBRANE TRANSLOCASE SUBUNIT TIM22"/>
    <property type="match status" value="1"/>
</dbReference>
<dbReference type="GO" id="GO:0008320">
    <property type="term" value="F:protein transmembrane transporter activity"/>
    <property type="evidence" value="ECO:0007669"/>
    <property type="project" value="TreeGrafter"/>
</dbReference>
<comment type="caution">
    <text evidence="5">The sequence shown here is derived from an EMBL/GenBank/DDBJ whole genome shotgun (WGS) entry which is preliminary data.</text>
</comment>
<evidence type="ECO:0000313" key="6">
    <source>
        <dbReference type="Proteomes" id="UP000631114"/>
    </source>
</evidence>
<keyword evidence="3" id="KW-1133">Transmembrane helix</keyword>
<evidence type="ECO:0000256" key="1">
    <source>
        <dbReference type="ARBA" id="ARBA00004141"/>
    </source>
</evidence>
<keyword evidence="2" id="KW-0812">Transmembrane</keyword>
<name>A0A835HYI1_9MAGN</name>
<dbReference type="Proteomes" id="UP000631114">
    <property type="component" value="Unassembled WGS sequence"/>
</dbReference>
<dbReference type="InterPro" id="IPR039175">
    <property type="entry name" value="TIM22"/>
</dbReference>
<dbReference type="Pfam" id="PF02466">
    <property type="entry name" value="Tim17"/>
    <property type="match status" value="1"/>
</dbReference>
<gene>
    <name evidence="5" type="ORF">IFM89_025767</name>
</gene>
<evidence type="ECO:0000313" key="5">
    <source>
        <dbReference type="EMBL" id="KAF9606492.1"/>
    </source>
</evidence>
<dbReference type="GO" id="GO:0042721">
    <property type="term" value="C:TIM22 mitochondrial import inner membrane insertion complex"/>
    <property type="evidence" value="ECO:0007669"/>
    <property type="project" value="InterPro"/>
</dbReference>
<proteinExistence type="predicted"/>